<evidence type="ECO:0000256" key="5">
    <source>
        <dbReference type="SAM" id="Phobius"/>
    </source>
</evidence>
<keyword evidence="5" id="KW-1133">Transmembrane helix</keyword>
<dbReference type="InterPro" id="IPR013655">
    <property type="entry name" value="PAS_fold_3"/>
</dbReference>
<name>A0ABQ5YRM3_9BURK</name>
<gene>
    <name evidence="8" type="ORF">GCM10007875_10190</name>
</gene>
<reference evidence="9" key="1">
    <citation type="journal article" date="2019" name="Int. J. Syst. Evol. Microbiol.">
        <title>The Global Catalogue of Microorganisms (GCM) 10K type strain sequencing project: providing services to taxonomists for standard genome sequencing and annotation.</title>
        <authorList>
            <consortium name="The Broad Institute Genomics Platform"/>
            <consortium name="The Broad Institute Genome Sequencing Center for Infectious Disease"/>
            <person name="Wu L."/>
            <person name="Ma J."/>
        </authorList>
    </citation>
    <scope>NUCLEOTIDE SEQUENCE [LARGE SCALE GENOMIC DNA]</scope>
    <source>
        <strain evidence="9">NBRC 105857</strain>
    </source>
</reference>
<dbReference type="Gene3D" id="1.10.287.950">
    <property type="entry name" value="Methyl-accepting chemotaxis protein"/>
    <property type="match status" value="1"/>
</dbReference>
<keyword evidence="5" id="KW-0472">Membrane</keyword>
<dbReference type="SUPFAM" id="SSF58104">
    <property type="entry name" value="Methyl-accepting chemotaxis protein (MCP) signaling domain"/>
    <property type="match status" value="1"/>
</dbReference>
<dbReference type="Proteomes" id="UP001156664">
    <property type="component" value="Unassembled WGS sequence"/>
</dbReference>
<dbReference type="InterPro" id="IPR004089">
    <property type="entry name" value="MCPsignal_dom"/>
</dbReference>
<keyword evidence="4" id="KW-0175">Coiled coil</keyword>
<comment type="similarity">
    <text evidence="2">Belongs to the methyl-accepting chemotaxis (MCP) protein family.</text>
</comment>
<dbReference type="Gene3D" id="3.30.450.20">
    <property type="entry name" value="PAS domain"/>
    <property type="match status" value="1"/>
</dbReference>
<evidence type="ECO:0000313" key="9">
    <source>
        <dbReference type="Proteomes" id="UP001156664"/>
    </source>
</evidence>
<evidence type="ECO:0000259" key="7">
    <source>
        <dbReference type="PROSITE" id="PS50112"/>
    </source>
</evidence>
<evidence type="ECO:0000259" key="6">
    <source>
        <dbReference type="PROSITE" id="PS50111"/>
    </source>
</evidence>
<feature type="transmembrane region" description="Helical" evidence="5">
    <location>
        <begin position="149"/>
        <end position="171"/>
    </location>
</feature>
<accession>A0ABQ5YRM3</accession>
<dbReference type="PROSITE" id="PS50112">
    <property type="entry name" value="PAS"/>
    <property type="match status" value="1"/>
</dbReference>
<dbReference type="PRINTS" id="PR00260">
    <property type="entry name" value="CHEMTRNSDUCR"/>
</dbReference>
<dbReference type="InterPro" id="IPR000014">
    <property type="entry name" value="PAS"/>
</dbReference>
<sequence length="526" mass="57155">MSVAVTSQERLLDPKNPIVTKTDAKGKITFANPAFVDISGFTKEELLGQPHNVVRHPDMPREAFEDLWNTIRQDQPWRGLVKNRCKDGGYYWVDAYVTPLTENGKKIGYMSVRSCPTEKQKNDAQALYDAINRGEKKMPRTPIKAGRPFMVDLIVACVVPSLVSLGTLLPFGWANTAFSIAGLVLAFWGMFWIKGQCNNLVNNTQNTLQALAEGNFKFETPASPVREFNSIFAGFRSMQVNMRAIIADVVSSSSKVRDDANQLNQLANNLMDRSRQQSDGINGVAAALEELSVSVSEISEATNKSSDYANSAMSVVDMGSTSMQRSTQATQQVSEVVQQARSNIEELNHAVSKISNVTKTIKEIAEKTNLLALNAAIEAARAGETGRGFAVVADEVRKLAEMTRASTSEIACTVEDVQNGTQQALQTMEVAVKEVNNGTALILEANQSLEDIKSASKGVADSARDISAMLEQQSAASLEVANSMERMSALTESNVAGIKQLEGSAQQLASTSSELRTLVKHFEASL</sequence>
<dbReference type="InterPro" id="IPR035965">
    <property type="entry name" value="PAS-like_dom_sf"/>
</dbReference>
<dbReference type="InterPro" id="IPR004090">
    <property type="entry name" value="Chemotax_Me-accpt_rcpt"/>
</dbReference>
<dbReference type="PROSITE" id="PS50111">
    <property type="entry name" value="CHEMOTAXIS_TRANSDUC_2"/>
    <property type="match status" value="1"/>
</dbReference>
<feature type="transmembrane region" description="Helical" evidence="5">
    <location>
        <begin position="177"/>
        <end position="193"/>
    </location>
</feature>
<dbReference type="SUPFAM" id="SSF55785">
    <property type="entry name" value="PYP-like sensor domain (PAS domain)"/>
    <property type="match status" value="1"/>
</dbReference>
<dbReference type="CDD" id="cd11386">
    <property type="entry name" value="MCP_signal"/>
    <property type="match status" value="1"/>
</dbReference>
<keyword evidence="9" id="KW-1185">Reference proteome</keyword>
<evidence type="ECO:0000256" key="1">
    <source>
        <dbReference type="ARBA" id="ARBA00023224"/>
    </source>
</evidence>
<evidence type="ECO:0000256" key="2">
    <source>
        <dbReference type="ARBA" id="ARBA00029447"/>
    </source>
</evidence>
<evidence type="ECO:0000313" key="8">
    <source>
        <dbReference type="EMBL" id="GLR25931.1"/>
    </source>
</evidence>
<comment type="caution">
    <text evidence="8">The sequence shown here is derived from an EMBL/GenBank/DDBJ whole genome shotgun (WGS) entry which is preliminary data.</text>
</comment>
<dbReference type="Pfam" id="PF00015">
    <property type="entry name" value="MCPsignal"/>
    <property type="match status" value="1"/>
</dbReference>
<dbReference type="Pfam" id="PF08447">
    <property type="entry name" value="PAS_3"/>
    <property type="match status" value="1"/>
</dbReference>
<dbReference type="PANTHER" id="PTHR32089">
    <property type="entry name" value="METHYL-ACCEPTING CHEMOTAXIS PROTEIN MCPB"/>
    <property type="match status" value="1"/>
</dbReference>
<dbReference type="EMBL" id="BSOJ01000009">
    <property type="protein sequence ID" value="GLR25931.1"/>
    <property type="molecule type" value="Genomic_DNA"/>
</dbReference>
<keyword evidence="1 3" id="KW-0807">Transducer</keyword>
<evidence type="ECO:0000256" key="3">
    <source>
        <dbReference type="PROSITE-ProRule" id="PRU00284"/>
    </source>
</evidence>
<proteinExistence type="inferred from homology"/>
<dbReference type="SMART" id="SM00283">
    <property type="entry name" value="MA"/>
    <property type="match status" value="1"/>
</dbReference>
<feature type="domain" description="PAS" evidence="7">
    <location>
        <begin position="4"/>
        <end position="74"/>
    </location>
</feature>
<dbReference type="SMART" id="SM00091">
    <property type="entry name" value="PAS"/>
    <property type="match status" value="1"/>
</dbReference>
<dbReference type="CDD" id="cd00130">
    <property type="entry name" value="PAS"/>
    <property type="match status" value="1"/>
</dbReference>
<feature type="domain" description="Methyl-accepting transducer" evidence="6">
    <location>
        <begin position="252"/>
        <end position="488"/>
    </location>
</feature>
<feature type="coiled-coil region" evidence="4">
    <location>
        <begin position="330"/>
        <end position="357"/>
    </location>
</feature>
<protein>
    <submittedName>
        <fullName evidence="8">Chemotaxis protein</fullName>
    </submittedName>
</protein>
<keyword evidence="5" id="KW-0812">Transmembrane</keyword>
<evidence type="ECO:0000256" key="4">
    <source>
        <dbReference type="SAM" id="Coils"/>
    </source>
</evidence>
<organism evidence="8 9">
    <name type="scientific">Limnobacter litoralis</name>
    <dbReference type="NCBI Taxonomy" id="481366"/>
    <lineage>
        <taxon>Bacteria</taxon>
        <taxon>Pseudomonadati</taxon>
        <taxon>Pseudomonadota</taxon>
        <taxon>Betaproteobacteria</taxon>
        <taxon>Burkholderiales</taxon>
        <taxon>Burkholderiaceae</taxon>
        <taxon>Limnobacter</taxon>
    </lineage>
</organism>
<dbReference type="PANTHER" id="PTHR32089:SF112">
    <property type="entry name" value="LYSOZYME-LIKE PROTEIN-RELATED"/>
    <property type="match status" value="1"/>
</dbReference>
<dbReference type="NCBIfam" id="TIGR00229">
    <property type="entry name" value="sensory_box"/>
    <property type="match status" value="1"/>
</dbReference>